<dbReference type="Pfam" id="PF08546">
    <property type="entry name" value="ApbA_C"/>
    <property type="match status" value="1"/>
</dbReference>
<dbReference type="SUPFAM" id="SSF51735">
    <property type="entry name" value="NAD(P)-binding Rossmann-fold domains"/>
    <property type="match status" value="1"/>
</dbReference>
<feature type="domain" description="Ketopantoate reductase N-terminal" evidence="5">
    <location>
        <begin position="6"/>
        <end position="146"/>
    </location>
</feature>
<evidence type="ECO:0000259" key="6">
    <source>
        <dbReference type="Pfam" id="PF08546"/>
    </source>
</evidence>
<dbReference type="Proteomes" id="UP000758652">
    <property type="component" value="Unassembled WGS sequence"/>
</dbReference>
<dbReference type="InterPro" id="IPR051402">
    <property type="entry name" value="KPR-Related"/>
</dbReference>
<keyword evidence="4" id="KW-0566">Pantothenate biosynthesis</keyword>
<keyword evidence="3 4" id="KW-0560">Oxidoreductase</keyword>
<dbReference type="InterPro" id="IPR013332">
    <property type="entry name" value="KPR_N"/>
</dbReference>
<dbReference type="EC" id="1.1.1.169" evidence="4"/>
<evidence type="ECO:0000256" key="4">
    <source>
        <dbReference type="RuleBase" id="RU362068"/>
    </source>
</evidence>
<evidence type="ECO:0000313" key="7">
    <source>
        <dbReference type="EMBL" id="MBE5062828.1"/>
    </source>
</evidence>
<comment type="caution">
    <text evidence="7">The sequence shown here is derived from an EMBL/GenBank/DDBJ whole genome shotgun (WGS) entry which is preliminary data.</text>
</comment>
<feature type="domain" description="Ketopantoate reductase C-terminal" evidence="6">
    <location>
        <begin position="175"/>
        <end position="300"/>
    </location>
</feature>
<dbReference type="Gene3D" id="3.40.50.720">
    <property type="entry name" value="NAD(P)-binding Rossmann-like Domain"/>
    <property type="match status" value="1"/>
</dbReference>
<dbReference type="Gene3D" id="1.10.1040.10">
    <property type="entry name" value="N-(1-d-carboxylethyl)-l-norvaline Dehydrogenase, domain 2"/>
    <property type="match status" value="1"/>
</dbReference>
<comment type="catalytic activity">
    <reaction evidence="4">
        <text>(R)-pantoate + NADP(+) = 2-dehydropantoate + NADPH + H(+)</text>
        <dbReference type="Rhea" id="RHEA:16233"/>
        <dbReference type="ChEBI" id="CHEBI:11561"/>
        <dbReference type="ChEBI" id="CHEBI:15378"/>
        <dbReference type="ChEBI" id="CHEBI:15980"/>
        <dbReference type="ChEBI" id="CHEBI:57783"/>
        <dbReference type="ChEBI" id="CHEBI:58349"/>
        <dbReference type="EC" id="1.1.1.169"/>
    </reaction>
</comment>
<gene>
    <name evidence="7" type="ORF">INF30_06080</name>
</gene>
<dbReference type="SUPFAM" id="SSF48179">
    <property type="entry name" value="6-phosphogluconate dehydrogenase C-terminal domain-like"/>
    <property type="match status" value="1"/>
</dbReference>
<proteinExistence type="inferred from homology"/>
<dbReference type="InterPro" id="IPR036291">
    <property type="entry name" value="NAD(P)-bd_dom_sf"/>
</dbReference>
<dbReference type="InterPro" id="IPR003710">
    <property type="entry name" value="ApbA"/>
</dbReference>
<dbReference type="Pfam" id="PF02558">
    <property type="entry name" value="ApbA"/>
    <property type="match status" value="1"/>
</dbReference>
<comment type="function">
    <text evidence="4">Catalyzes the NADPH-dependent reduction of ketopantoate into pantoic acid.</text>
</comment>
<dbReference type="InterPro" id="IPR013328">
    <property type="entry name" value="6PGD_dom2"/>
</dbReference>
<name>A0ABR9RIN6_9FIRM</name>
<evidence type="ECO:0000256" key="1">
    <source>
        <dbReference type="ARBA" id="ARBA00007870"/>
    </source>
</evidence>
<protein>
    <recommendedName>
        <fullName evidence="4">2-dehydropantoate 2-reductase</fullName>
        <ecNumber evidence="4">1.1.1.169</ecNumber>
    </recommendedName>
    <alternativeName>
        <fullName evidence="4">Ketopantoate reductase</fullName>
    </alternativeName>
</protein>
<evidence type="ECO:0000313" key="8">
    <source>
        <dbReference type="Proteomes" id="UP000758652"/>
    </source>
</evidence>
<dbReference type="InterPro" id="IPR008927">
    <property type="entry name" value="6-PGluconate_DH-like_C_sf"/>
</dbReference>
<comment type="pathway">
    <text evidence="4">Cofactor biosynthesis; (R)-pantothenate biosynthesis; (R)-pantoate from 3-methyl-2-oxobutanoate: step 2/2.</text>
</comment>
<sequence length="303" mass="33446">MIEKTAIIGMGALGLLYADQIASAKGPESVSFVMDRERYEKYEGTVFVCNGQEKTFRMECCQDVSPADLVIVAVKYNGLAGALDTMKNCVGKDTVILSVMNGISSEKIIGERYGHDRLIDTVAQGMDAMKFGNKLTYTKKGELRIGAEDACQQENLARVAAYFDEIQMPYTLEEDILHRLWGKFMLNVGVNQTCMAYETNYGGALREGSEANETMLAAMREVIALANAEGIHLTETDLDEYIAILRTLSPEGMPSMRQDGVSRRPSEVEMFAGTVIPMAARHGIPVPANTFLYDKIKKIEASY</sequence>
<evidence type="ECO:0000259" key="5">
    <source>
        <dbReference type="Pfam" id="PF02558"/>
    </source>
</evidence>
<keyword evidence="8" id="KW-1185">Reference proteome</keyword>
<keyword evidence="2 4" id="KW-0521">NADP</keyword>
<organism evidence="7 8">
    <name type="scientific">Claveliimonas monacensis</name>
    <dbReference type="NCBI Taxonomy" id="2779351"/>
    <lineage>
        <taxon>Bacteria</taxon>
        <taxon>Bacillati</taxon>
        <taxon>Bacillota</taxon>
        <taxon>Clostridia</taxon>
        <taxon>Lachnospirales</taxon>
        <taxon>Lachnospiraceae</taxon>
        <taxon>Claveliimonas</taxon>
    </lineage>
</organism>
<dbReference type="EMBL" id="JADCKL010000003">
    <property type="protein sequence ID" value="MBE5062828.1"/>
    <property type="molecule type" value="Genomic_DNA"/>
</dbReference>
<reference evidence="7 8" key="1">
    <citation type="submission" date="2020-10" db="EMBL/GenBank/DDBJ databases">
        <title>ChiBAC.</title>
        <authorList>
            <person name="Zenner C."/>
            <person name="Hitch T.C.A."/>
            <person name="Clavel T."/>
        </authorList>
    </citation>
    <scope>NUCLEOTIDE SEQUENCE [LARGE SCALE GENOMIC DNA]</scope>
    <source>
        <strain evidence="7 8">DSM 108991</strain>
    </source>
</reference>
<evidence type="ECO:0000256" key="2">
    <source>
        <dbReference type="ARBA" id="ARBA00022857"/>
    </source>
</evidence>
<dbReference type="NCBIfam" id="TIGR00745">
    <property type="entry name" value="apbA_panE"/>
    <property type="match status" value="1"/>
</dbReference>
<dbReference type="PANTHER" id="PTHR21708:SF26">
    <property type="entry name" value="2-DEHYDROPANTOATE 2-REDUCTASE"/>
    <property type="match status" value="1"/>
</dbReference>
<evidence type="ECO:0000256" key="3">
    <source>
        <dbReference type="ARBA" id="ARBA00023002"/>
    </source>
</evidence>
<comment type="similarity">
    <text evidence="1 4">Belongs to the ketopantoate reductase family.</text>
</comment>
<dbReference type="InterPro" id="IPR013752">
    <property type="entry name" value="KPA_reductase"/>
</dbReference>
<dbReference type="PANTHER" id="PTHR21708">
    <property type="entry name" value="PROBABLE 2-DEHYDROPANTOATE 2-REDUCTASE"/>
    <property type="match status" value="1"/>
</dbReference>
<dbReference type="RefSeq" id="WP_226394565.1">
    <property type="nucleotide sequence ID" value="NZ_JADCKL010000003.1"/>
</dbReference>
<accession>A0ABR9RIN6</accession>